<reference evidence="3" key="1">
    <citation type="journal article" date="2019" name="Int. J. Syst. Evol. Microbiol.">
        <title>The Global Catalogue of Microorganisms (GCM) 10K type strain sequencing project: providing services to taxonomists for standard genome sequencing and annotation.</title>
        <authorList>
            <consortium name="The Broad Institute Genomics Platform"/>
            <consortium name="The Broad Institute Genome Sequencing Center for Infectious Disease"/>
            <person name="Wu L."/>
            <person name="Ma J."/>
        </authorList>
    </citation>
    <scope>NUCLEOTIDE SEQUENCE [LARGE SCALE GENOMIC DNA]</scope>
    <source>
        <strain evidence="3">CCUG 63830</strain>
    </source>
</reference>
<proteinExistence type="predicted"/>
<protein>
    <submittedName>
        <fullName evidence="2">Uncharacterized protein</fullName>
    </submittedName>
</protein>
<organism evidence="2 3">
    <name type="scientific">Deinococcus multiflagellatus</name>
    <dbReference type="NCBI Taxonomy" id="1656887"/>
    <lineage>
        <taxon>Bacteria</taxon>
        <taxon>Thermotogati</taxon>
        <taxon>Deinococcota</taxon>
        <taxon>Deinococci</taxon>
        <taxon>Deinococcales</taxon>
        <taxon>Deinococcaceae</taxon>
        <taxon>Deinococcus</taxon>
    </lineage>
</organism>
<feature type="signal peptide" evidence="1">
    <location>
        <begin position="1"/>
        <end position="17"/>
    </location>
</feature>
<name>A0ABW1ZGW6_9DEIO</name>
<keyword evidence="1" id="KW-0732">Signal</keyword>
<dbReference type="EMBL" id="JBHSWB010000001">
    <property type="protein sequence ID" value="MFC6660135.1"/>
    <property type="molecule type" value="Genomic_DNA"/>
</dbReference>
<keyword evidence="3" id="KW-1185">Reference proteome</keyword>
<accession>A0ABW1ZGW6</accession>
<dbReference type="RefSeq" id="WP_224607859.1">
    <property type="nucleotide sequence ID" value="NZ_JAIQXV010000007.1"/>
</dbReference>
<evidence type="ECO:0000256" key="1">
    <source>
        <dbReference type="SAM" id="SignalP"/>
    </source>
</evidence>
<comment type="caution">
    <text evidence="2">The sequence shown here is derived from an EMBL/GenBank/DDBJ whole genome shotgun (WGS) entry which is preliminary data.</text>
</comment>
<dbReference type="Proteomes" id="UP001596317">
    <property type="component" value="Unassembled WGS sequence"/>
</dbReference>
<gene>
    <name evidence="2" type="ORF">ACFP90_07015</name>
</gene>
<evidence type="ECO:0000313" key="2">
    <source>
        <dbReference type="EMBL" id="MFC6660135.1"/>
    </source>
</evidence>
<evidence type="ECO:0000313" key="3">
    <source>
        <dbReference type="Proteomes" id="UP001596317"/>
    </source>
</evidence>
<sequence>MKNLLWLAAFLSGTSLAATATGTGSASTATIDTVTISGVPTFAFVAADFPGLTTIAFKQAQTVLNTKTNVSNTLQAKVTGNMAGSGLYYVSITDGAYDCTTANHIGLMNTLAGRQLTWSITQGTDSKTMFWCAGASLLIPTDGLSHVITVNATTF</sequence>
<feature type="chain" id="PRO_5045221209" evidence="1">
    <location>
        <begin position="18"/>
        <end position="155"/>
    </location>
</feature>